<dbReference type="SUPFAM" id="SSF103190">
    <property type="entry name" value="Sensory domain-like"/>
    <property type="match status" value="1"/>
</dbReference>
<evidence type="ECO:0000256" key="7">
    <source>
        <dbReference type="ARBA" id="ARBA00034247"/>
    </source>
</evidence>
<dbReference type="RefSeq" id="WP_231461420.1">
    <property type="nucleotide sequence ID" value="NZ_JAJOHW010000032.1"/>
</dbReference>
<dbReference type="SUPFAM" id="SSF158472">
    <property type="entry name" value="HAMP domain-like"/>
    <property type="match status" value="1"/>
</dbReference>
<dbReference type="InterPro" id="IPR043128">
    <property type="entry name" value="Rev_trsase/Diguanyl_cyclase"/>
</dbReference>
<evidence type="ECO:0000259" key="9">
    <source>
        <dbReference type="PROSITE" id="PS50885"/>
    </source>
</evidence>
<evidence type="ECO:0000256" key="1">
    <source>
        <dbReference type="ARBA" id="ARBA00004651"/>
    </source>
</evidence>
<keyword evidence="6 8" id="KW-0472">Membrane</keyword>
<dbReference type="CDD" id="cd12914">
    <property type="entry name" value="PDC1_DGC_like"/>
    <property type="match status" value="1"/>
</dbReference>
<evidence type="ECO:0000256" key="2">
    <source>
        <dbReference type="ARBA" id="ARBA00012528"/>
    </source>
</evidence>
<accession>A0ABV8ZRA9</accession>
<dbReference type="Gene3D" id="6.10.340.10">
    <property type="match status" value="1"/>
</dbReference>
<dbReference type="PROSITE" id="PS50887">
    <property type="entry name" value="GGDEF"/>
    <property type="match status" value="1"/>
</dbReference>
<dbReference type="Pfam" id="PF00672">
    <property type="entry name" value="HAMP"/>
    <property type="match status" value="1"/>
</dbReference>
<dbReference type="SMART" id="SM00267">
    <property type="entry name" value="GGDEF"/>
    <property type="match status" value="1"/>
</dbReference>
<keyword evidence="11" id="KW-0808">Transferase</keyword>
<protein>
    <recommendedName>
        <fullName evidence="2">diguanylate cyclase</fullName>
        <ecNumber evidence="2">2.7.7.65</ecNumber>
    </recommendedName>
</protein>
<keyword evidence="11" id="KW-0548">Nucleotidyltransferase</keyword>
<keyword evidence="5 8" id="KW-1133">Transmembrane helix</keyword>
<dbReference type="PROSITE" id="PS50885">
    <property type="entry name" value="HAMP"/>
    <property type="match status" value="1"/>
</dbReference>
<organism evidence="11 12">
    <name type="scientific">Chromobacterium aquaticum</name>
    <dbReference type="NCBI Taxonomy" id="467180"/>
    <lineage>
        <taxon>Bacteria</taxon>
        <taxon>Pseudomonadati</taxon>
        <taxon>Pseudomonadota</taxon>
        <taxon>Betaproteobacteria</taxon>
        <taxon>Neisseriales</taxon>
        <taxon>Chromobacteriaceae</taxon>
        <taxon>Chromobacterium</taxon>
    </lineage>
</organism>
<reference evidence="12" key="1">
    <citation type="journal article" date="2019" name="Int. J. Syst. Evol. Microbiol.">
        <title>The Global Catalogue of Microorganisms (GCM) 10K type strain sequencing project: providing services to taxonomists for standard genome sequencing and annotation.</title>
        <authorList>
            <consortium name="The Broad Institute Genomics Platform"/>
            <consortium name="The Broad Institute Genome Sequencing Center for Infectious Disease"/>
            <person name="Wu L."/>
            <person name="Ma J."/>
        </authorList>
    </citation>
    <scope>NUCLEOTIDE SEQUENCE [LARGE SCALE GENOMIC DNA]</scope>
    <source>
        <strain evidence="12">CGMCC 4.7608</strain>
    </source>
</reference>
<sequence>MNASHPRAAAMPLIPRALPDSFRLRLTLLFGGLFLASALLAALSLDKVLSDRIVRSQGEAMYGLASNIAKAIANNVQERHREVILLAQTPAYVRAPLDSDDLRRSLERTKQAYHYYAWIGIADADGKIVSATSGMLQGQSAAKRPWFIHGQHASFVGDVHQAVLLAKLIPAAANGEPLRFVDFASPIYDPAGKLRGVLATHALWDWVEATIRERLPAENHQQVFIIDKSGNMLSPFEAIGKVRAPAPQTSRQDFRLGLWPDGGDYLYSEARMNEAGLDWRIVVRQPKRQALAALNQLRATLILSGLILTLLLMLAVYKLAALFSRPLEQLAGIAERIGQGDERADWDIAGETQELRQLSRAMRNMTTTLLARKQELTDINANLEQIVAERTDALRETNRQLVRKATELARQARSDALTGLNNRMAANEQLLEEHLRYRRIGATYSVLLLDADHFKRVNDGFGHDAGDRVLRHIADTLRASARVTDFTARYGGEEFLLLLPDTDAKGGAVLAEKIRAAVEQSQAPDVGTITMSIGLATARPDDEQAETVVKRADQALYRAKVAGRNRVGLEEA</sequence>
<proteinExistence type="predicted"/>
<dbReference type="PANTHER" id="PTHR45138:SF9">
    <property type="entry name" value="DIGUANYLATE CYCLASE DGCM-RELATED"/>
    <property type="match status" value="1"/>
</dbReference>
<dbReference type="PANTHER" id="PTHR45138">
    <property type="entry name" value="REGULATORY COMPONENTS OF SENSORY TRANSDUCTION SYSTEM"/>
    <property type="match status" value="1"/>
</dbReference>
<feature type="transmembrane region" description="Helical" evidence="8">
    <location>
        <begin position="297"/>
        <end position="317"/>
    </location>
</feature>
<name>A0ABV8ZRA9_9NEIS</name>
<evidence type="ECO:0000256" key="3">
    <source>
        <dbReference type="ARBA" id="ARBA00022475"/>
    </source>
</evidence>
<keyword evidence="12" id="KW-1185">Reference proteome</keyword>
<gene>
    <name evidence="11" type="ORF">ACFO0R_11530</name>
</gene>
<comment type="subcellular location">
    <subcellularLocation>
        <location evidence="1">Cell membrane</location>
        <topology evidence="1">Multi-pass membrane protein</topology>
    </subcellularLocation>
</comment>
<feature type="domain" description="GGDEF" evidence="10">
    <location>
        <begin position="442"/>
        <end position="572"/>
    </location>
</feature>
<dbReference type="EC" id="2.7.7.65" evidence="2"/>
<dbReference type="GO" id="GO:0052621">
    <property type="term" value="F:diguanylate cyclase activity"/>
    <property type="evidence" value="ECO:0007669"/>
    <property type="project" value="UniProtKB-EC"/>
</dbReference>
<dbReference type="Pfam" id="PF00990">
    <property type="entry name" value="GGDEF"/>
    <property type="match status" value="1"/>
</dbReference>
<dbReference type="InterPro" id="IPR033479">
    <property type="entry name" value="dCache_1"/>
</dbReference>
<dbReference type="CDD" id="cd06225">
    <property type="entry name" value="HAMP"/>
    <property type="match status" value="1"/>
</dbReference>
<dbReference type="SMART" id="SM00304">
    <property type="entry name" value="HAMP"/>
    <property type="match status" value="1"/>
</dbReference>
<evidence type="ECO:0000256" key="8">
    <source>
        <dbReference type="SAM" id="Phobius"/>
    </source>
</evidence>
<comment type="caution">
    <text evidence="11">The sequence shown here is derived from an EMBL/GenBank/DDBJ whole genome shotgun (WGS) entry which is preliminary data.</text>
</comment>
<evidence type="ECO:0000256" key="5">
    <source>
        <dbReference type="ARBA" id="ARBA00022989"/>
    </source>
</evidence>
<dbReference type="SUPFAM" id="SSF55073">
    <property type="entry name" value="Nucleotide cyclase"/>
    <property type="match status" value="1"/>
</dbReference>
<dbReference type="InterPro" id="IPR000160">
    <property type="entry name" value="GGDEF_dom"/>
</dbReference>
<dbReference type="NCBIfam" id="TIGR00254">
    <property type="entry name" value="GGDEF"/>
    <property type="match status" value="1"/>
</dbReference>
<evidence type="ECO:0000313" key="11">
    <source>
        <dbReference type="EMBL" id="MFC4490253.1"/>
    </source>
</evidence>
<dbReference type="EMBL" id="JBHSEK010000006">
    <property type="protein sequence ID" value="MFC4490253.1"/>
    <property type="molecule type" value="Genomic_DNA"/>
</dbReference>
<dbReference type="InterPro" id="IPR050469">
    <property type="entry name" value="Diguanylate_Cyclase"/>
</dbReference>
<feature type="domain" description="HAMP" evidence="9">
    <location>
        <begin position="321"/>
        <end position="374"/>
    </location>
</feature>
<comment type="catalytic activity">
    <reaction evidence="7">
        <text>2 GTP = 3',3'-c-di-GMP + 2 diphosphate</text>
        <dbReference type="Rhea" id="RHEA:24898"/>
        <dbReference type="ChEBI" id="CHEBI:33019"/>
        <dbReference type="ChEBI" id="CHEBI:37565"/>
        <dbReference type="ChEBI" id="CHEBI:58805"/>
        <dbReference type="EC" id="2.7.7.65"/>
    </reaction>
</comment>
<evidence type="ECO:0000256" key="4">
    <source>
        <dbReference type="ARBA" id="ARBA00022692"/>
    </source>
</evidence>
<dbReference type="InterPro" id="IPR029151">
    <property type="entry name" value="Sensor-like_sf"/>
</dbReference>
<evidence type="ECO:0000313" key="12">
    <source>
        <dbReference type="Proteomes" id="UP001595999"/>
    </source>
</evidence>
<dbReference type="Gene3D" id="3.30.450.20">
    <property type="entry name" value="PAS domain"/>
    <property type="match status" value="1"/>
</dbReference>
<dbReference type="Proteomes" id="UP001595999">
    <property type="component" value="Unassembled WGS sequence"/>
</dbReference>
<dbReference type="CDD" id="cd01949">
    <property type="entry name" value="GGDEF"/>
    <property type="match status" value="1"/>
</dbReference>
<evidence type="ECO:0000259" key="10">
    <source>
        <dbReference type="PROSITE" id="PS50887"/>
    </source>
</evidence>
<keyword evidence="3" id="KW-1003">Cell membrane</keyword>
<dbReference type="InterPro" id="IPR003660">
    <property type="entry name" value="HAMP_dom"/>
</dbReference>
<keyword evidence="4 8" id="KW-0812">Transmembrane</keyword>
<dbReference type="InterPro" id="IPR029787">
    <property type="entry name" value="Nucleotide_cyclase"/>
</dbReference>
<dbReference type="Pfam" id="PF02743">
    <property type="entry name" value="dCache_1"/>
    <property type="match status" value="1"/>
</dbReference>
<dbReference type="Gene3D" id="3.30.70.270">
    <property type="match status" value="1"/>
</dbReference>
<evidence type="ECO:0000256" key="6">
    <source>
        <dbReference type="ARBA" id="ARBA00023136"/>
    </source>
</evidence>